<gene>
    <name evidence="1" type="ORF">SCHPADRAFT_937578</name>
</gene>
<reference evidence="1 2" key="1">
    <citation type="submission" date="2015-04" db="EMBL/GenBank/DDBJ databases">
        <title>Complete genome sequence of Schizopora paradoxa KUC8140, a cosmopolitan wood degrader in East Asia.</title>
        <authorList>
            <consortium name="DOE Joint Genome Institute"/>
            <person name="Min B."/>
            <person name="Park H."/>
            <person name="Jang Y."/>
            <person name="Kim J.-J."/>
            <person name="Kim K.H."/>
            <person name="Pangilinan J."/>
            <person name="Lipzen A."/>
            <person name="Riley R."/>
            <person name="Grigoriev I.V."/>
            <person name="Spatafora J.W."/>
            <person name="Choi I.-G."/>
        </authorList>
    </citation>
    <scope>NUCLEOTIDE SEQUENCE [LARGE SCALE GENOMIC DNA]</scope>
    <source>
        <strain evidence="1 2">KUC8140</strain>
    </source>
</reference>
<evidence type="ECO:0000313" key="2">
    <source>
        <dbReference type="Proteomes" id="UP000053477"/>
    </source>
</evidence>
<dbReference type="EMBL" id="KQ085911">
    <property type="protein sequence ID" value="KLO16875.1"/>
    <property type="molecule type" value="Genomic_DNA"/>
</dbReference>
<accession>A0A0H2RXP3</accession>
<dbReference type="AlphaFoldDB" id="A0A0H2RXP3"/>
<keyword evidence="2" id="KW-1185">Reference proteome</keyword>
<proteinExistence type="predicted"/>
<dbReference type="Proteomes" id="UP000053477">
    <property type="component" value="Unassembled WGS sequence"/>
</dbReference>
<protein>
    <submittedName>
        <fullName evidence="1">Uncharacterized protein</fullName>
    </submittedName>
</protein>
<sequence length="318" mass="34229">MDSCATQGFIQESYVLLASGLRLRSPAANWPNIQGRRRVELANCPSWIFVLGSGRSPSFSLNLPPPALVVKLGSFRALRMKARLSGIRQMDPGIRLGRLGANAVIGVILQALGLLIDADYNGGGASPLEAGGSSVKTTGTCTVRNMVVLSELEILSDIMPCRLLQELTFHISSHPGSPLNVNHSPHYAKLQFTEINLLRHPPPTYQCTRRSKGHRPRCSGRIAAAARRSLIDKKAGRGELYFSSCNSHSAFFLHPPGGLQAAFPVYGVLVLVLADCIIAGPCFFYEGGTVGVLDEASMKSGWVYTSSGERTVLFYGAS</sequence>
<organism evidence="1 2">
    <name type="scientific">Schizopora paradoxa</name>
    <dbReference type="NCBI Taxonomy" id="27342"/>
    <lineage>
        <taxon>Eukaryota</taxon>
        <taxon>Fungi</taxon>
        <taxon>Dikarya</taxon>
        <taxon>Basidiomycota</taxon>
        <taxon>Agaricomycotina</taxon>
        <taxon>Agaricomycetes</taxon>
        <taxon>Hymenochaetales</taxon>
        <taxon>Schizoporaceae</taxon>
        <taxon>Schizopora</taxon>
    </lineage>
</organism>
<name>A0A0H2RXP3_9AGAM</name>
<dbReference type="InParanoid" id="A0A0H2RXP3"/>
<evidence type="ECO:0000313" key="1">
    <source>
        <dbReference type="EMBL" id="KLO16875.1"/>
    </source>
</evidence>